<dbReference type="FunFam" id="1.10.510.10:FF:000035">
    <property type="entry name" value="Putative receptor-like serine/threonine-protein kinase"/>
    <property type="match status" value="1"/>
</dbReference>
<keyword evidence="4" id="KW-0597">Phosphoprotein</keyword>
<comment type="catalytic activity">
    <reaction evidence="13">
        <text>L-seryl-[protein] + ATP = O-phospho-L-seryl-[protein] + ADP + H(+)</text>
        <dbReference type="Rhea" id="RHEA:17989"/>
        <dbReference type="Rhea" id="RHEA-COMP:9863"/>
        <dbReference type="Rhea" id="RHEA-COMP:11604"/>
        <dbReference type="ChEBI" id="CHEBI:15378"/>
        <dbReference type="ChEBI" id="CHEBI:29999"/>
        <dbReference type="ChEBI" id="CHEBI:30616"/>
        <dbReference type="ChEBI" id="CHEBI:83421"/>
        <dbReference type="ChEBI" id="CHEBI:456216"/>
        <dbReference type="EC" id="2.7.11.1"/>
    </reaction>
</comment>
<accession>A0A0K9Q3J8</accession>
<dbReference type="InterPro" id="IPR017441">
    <property type="entry name" value="Protein_kinase_ATP_BS"/>
</dbReference>
<dbReference type="GO" id="GO:0005524">
    <property type="term" value="F:ATP binding"/>
    <property type="evidence" value="ECO:0007669"/>
    <property type="project" value="UniProtKB-UniRule"/>
</dbReference>
<keyword evidence="11" id="KW-0472">Membrane</keyword>
<evidence type="ECO:0000256" key="10">
    <source>
        <dbReference type="ARBA" id="ARBA00022989"/>
    </source>
</evidence>
<evidence type="ECO:0000259" key="16">
    <source>
        <dbReference type="PROSITE" id="PS50011"/>
    </source>
</evidence>
<dbReference type="OMA" id="MHENLVE"/>
<dbReference type="Proteomes" id="UP000036987">
    <property type="component" value="Unassembled WGS sequence"/>
</dbReference>
<dbReference type="EC" id="2.7.11.1" evidence="2"/>
<dbReference type="InterPro" id="IPR001245">
    <property type="entry name" value="Ser-Thr/Tyr_kinase_cat_dom"/>
</dbReference>
<feature type="binding site" evidence="14">
    <location>
        <position position="124"/>
    </location>
    <ligand>
        <name>ATP</name>
        <dbReference type="ChEBI" id="CHEBI:30616"/>
    </ligand>
</feature>
<keyword evidence="10" id="KW-1133">Transmembrane helix</keyword>
<evidence type="ECO:0000256" key="6">
    <source>
        <dbReference type="ARBA" id="ARBA00022692"/>
    </source>
</evidence>
<dbReference type="InterPro" id="IPR050823">
    <property type="entry name" value="Plant_Ser_Thr_Prot_Kinase"/>
</dbReference>
<keyword evidence="3 15" id="KW-0723">Serine/threonine-protein kinase</keyword>
<evidence type="ECO:0000256" key="11">
    <source>
        <dbReference type="ARBA" id="ARBA00023136"/>
    </source>
</evidence>
<evidence type="ECO:0000256" key="12">
    <source>
        <dbReference type="ARBA" id="ARBA00047899"/>
    </source>
</evidence>
<dbReference type="PROSITE" id="PS00108">
    <property type="entry name" value="PROTEIN_KINASE_ST"/>
    <property type="match status" value="1"/>
</dbReference>
<reference evidence="18" key="1">
    <citation type="journal article" date="2016" name="Nature">
        <title>The genome of the seagrass Zostera marina reveals angiosperm adaptation to the sea.</title>
        <authorList>
            <person name="Olsen J.L."/>
            <person name="Rouze P."/>
            <person name="Verhelst B."/>
            <person name="Lin Y.-C."/>
            <person name="Bayer T."/>
            <person name="Collen J."/>
            <person name="Dattolo E."/>
            <person name="De Paoli E."/>
            <person name="Dittami S."/>
            <person name="Maumus F."/>
            <person name="Michel G."/>
            <person name="Kersting A."/>
            <person name="Lauritano C."/>
            <person name="Lohaus R."/>
            <person name="Toepel M."/>
            <person name="Tonon T."/>
            <person name="Vanneste K."/>
            <person name="Amirebrahimi M."/>
            <person name="Brakel J."/>
            <person name="Bostroem C."/>
            <person name="Chovatia M."/>
            <person name="Grimwood J."/>
            <person name="Jenkins J.W."/>
            <person name="Jueterbock A."/>
            <person name="Mraz A."/>
            <person name="Stam W.T."/>
            <person name="Tice H."/>
            <person name="Bornberg-Bauer E."/>
            <person name="Green P.J."/>
            <person name="Pearson G.A."/>
            <person name="Procaccini G."/>
            <person name="Duarte C.M."/>
            <person name="Schmutz J."/>
            <person name="Reusch T.B.H."/>
            <person name="Van de Peer Y."/>
        </authorList>
    </citation>
    <scope>NUCLEOTIDE SEQUENCE [LARGE SCALE GENOMIC DNA]</scope>
    <source>
        <strain evidence="18">cv. Finnish</strain>
    </source>
</reference>
<keyword evidence="5" id="KW-0808">Transferase</keyword>
<dbReference type="InterPro" id="IPR011009">
    <property type="entry name" value="Kinase-like_dom_sf"/>
</dbReference>
<comment type="similarity">
    <text evidence="15">Belongs to the protein kinase superfamily.</text>
</comment>
<keyword evidence="9 14" id="KW-0067">ATP-binding</keyword>
<evidence type="ECO:0000256" key="8">
    <source>
        <dbReference type="ARBA" id="ARBA00022777"/>
    </source>
</evidence>
<evidence type="ECO:0000313" key="17">
    <source>
        <dbReference type="EMBL" id="KMZ75846.1"/>
    </source>
</evidence>
<dbReference type="EMBL" id="LFYR01000113">
    <property type="protein sequence ID" value="KMZ75846.1"/>
    <property type="molecule type" value="Genomic_DNA"/>
</dbReference>
<proteinExistence type="inferred from homology"/>
<organism evidence="17 18">
    <name type="scientific">Zostera marina</name>
    <name type="common">Eelgrass</name>
    <dbReference type="NCBI Taxonomy" id="29655"/>
    <lineage>
        <taxon>Eukaryota</taxon>
        <taxon>Viridiplantae</taxon>
        <taxon>Streptophyta</taxon>
        <taxon>Embryophyta</taxon>
        <taxon>Tracheophyta</taxon>
        <taxon>Spermatophyta</taxon>
        <taxon>Magnoliopsida</taxon>
        <taxon>Liliopsida</taxon>
        <taxon>Zosteraceae</taxon>
        <taxon>Zostera</taxon>
    </lineage>
</organism>
<name>A0A0K9Q3J8_ZOSMR</name>
<evidence type="ECO:0000256" key="13">
    <source>
        <dbReference type="ARBA" id="ARBA00048679"/>
    </source>
</evidence>
<keyword evidence="6" id="KW-0812">Transmembrane</keyword>
<comment type="catalytic activity">
    <reaction evidence="12">
        <text>L-threonyl-[protein] + ATP = O-phospho-L-threonyl-[protein] + ADP + H(+)</text>
        <dbReference type="Rhea" id="RHEA:46608"/>
        <dbReference type="Rhea" id="RHEA-COMP:11060"/>
        <dbReference type="Rhea" id="RHEA-COMP:11605"/>
        <dbReference type="ChEBI" id="CHEBI:15378"/>
        <dbReference type="ChEBI" id="CHEBI:30013"/>
        <dbReference type="ChEBI" id="CHEBI:30616"/>
        <dbReference type="ChEBI" id="CHEBI:61977"/>
        <dbReference type="ChEBI" id="CHEBI:456216"/>
        <dbReference type="EC" id="2.7.11.1"/>
    </reaction>
</comment>
<dbReference type="Gene3D" id="3.30.200.20">
    <property type="entry name" value="Phosphorylase Kinase, domain 1"/>
    <property type="match status" value="1"/>
</dbReference>
<dbReference type="GO" id="GO:0016020">
    <property type="term" value="C:membrane"/>
    <property type="evidence" value="ECO:0007669"/>
    <property type="project" value="UniProtKB-SubCell"/>
</dbReference>
<dbReference type="OrthoDB" id="4062651at2759"/>
<dbReference type="GO" id="GO:0004674">
    <property type="term" value="F:protein serine/threonine kinase activity"/>
    <property type="evidence" value="ECO:0007669"/>
    <property type="project" value="UniProtKB-KW"/>
</dbReference>
<dbReference type="STRING" id="29655.A0A0K9Q3J8"/>
<evidence type="ECO:0000313" key="18">
    <source>
        <dbReference type="Proteomes" id="UP000036987"/>
    </source>
</evidence>
<dbReference type="PROSITE" id="PS00107">
    <property type="entry name" value="PROTEIN_KINASE_ATP"/>
    <property type="match status" value="1"/>
</dbReference>
<comment type="subcellular location">
    <subcellularLocation>
        <location evidence="1">Membrane</location>
        <topology evidence="1">Single-pass membrane protein</topology>
    </subcellularLocation>
</comment>
<sequence>MGCCFSIFPIVSSDNDNSDQQVGRCLDTSSHLTTSRSNTNPSTVKSGLVADLASSVEESPTGQVLQSPNLRVFSLAELKTTTKSFRTDYLLGQGGFGKVYKACVDERNLAPAKDDTGIIIAVKKLNSESVQGFDEWKAEVNFLGRISHPNLVKLLGVLLGKQRTSPGNSSVSSLCWDLRIKIAMEAARGLVFLHNSNPRIIYRDFKTSNILLDSNFNAKLSDFGLAKNGPIGENTHVSTRIMGTYGYVAPEYFSTGRLYVKSDVYGLGVVLQEIITGRRAHDLKRQYMHENLVEWAKPMLSDKKKICNLLDPKLVNQYAPKATYLAAHIVLECISSDHNKRPSMEQVLRCLEDIDLLKNNSCIQNTVDDNHYEKFKV</sequence>
<evidence type="ECO:0000256" key="15">
    <source>
        <dbReference type="RuleBase" id="RU000304"/>
    </source>
</evidence>
<dbReference type="PANTHER" id="PTHR45621">
    <property type="entry name" value="OS01G0588500 PROTEIN-RELATED"/>
    <property type="match status" value="1"/>
</dbReference>
<evidence type="ECO:0000256" key="1">
    <source>
        <dbReference type="ARBA" id="ARBA00004167"/>
    </source>
</evidence>
<evidence type="ECO:0000256" key="14">
    <source>
        <dbReference type="PROSITE-ProRule" id="PRU10141"/>
    </source>
</evidence>
<dbReference type="SUPFAM" id="SSF56112">
    <property type="entry name" value="Protein kinase-like (PK-like)"/>
    <property type="match status" value="1"/>
</dbReference>
<dbReference type="Pfam" id="PF07714">
    <property type="entry name" value="PK_Tyr_Ser-Thr"/>
    <property type="match status" value="1"/>
</dbReference>
<feature type="domain" description="Protein kinase" evidence="16">
    <location>
        <begin position="85"/>
        <end position="357"/>
    </location>
</feature>
<keyword evidence="18" id="KW-1185">Reference proteome</keyword>
<evidence type="ECO:0000256" key="9">
    <source>
        <dbReference type="ARBA" id="ARBA00022840"/>
    </source>
</evidence>
<dbReference type="Pfam" id="PF00069">
    <property type="entry name" value="Pkinase"/>
    <property type="match status" value="1"/>
</dbReference>
<dbReference type="InterPro" id="IPR000719">
    <property type="entry name" value="Prot_kinase_dom"/>
</dbReference>
<keyword evidence="7 14" id="KW-0547">Nucleotide-binding</keyword>
<evidence type="ECO:0000256" key="2">
    <source>
        <dbReference type="ARBA" id="ARBA00012513"/>
    </source>
</evidence>
<evidence type="ECO:0000256" key="7">
    <source>
        <dbReference type="ARBA" id="ARBA00022741"/>
    </source>
</evidence>
<dbReference type="Gene3D" id="1.10.510.10">
    <property type="entry name" value="Transferase(Phosphotransferase) domain 1"/>
    <property type="match status" value="1"/>
</dbReference>
<gene>
    <name evidence="17" type="ORF">ZOSMA_10G01150</name>
</gene>
<protein>
    <recommendedName>
        <fullName evidence="2">non-specific serine/threonine protein kinase</fullName>
        <ecNumber evidence="2">2.7.11.1</ecNumber>
    </recommendedName>
</protein>
<dbReference type="PROSITE" id="PS50011">
    <property type="entry name" value="PROTEIN_KINASE_DOM"/>
    <property type="match status" value="1"/>
</dbReference>
<dbReference type="InterPro" id="IPR008271">
    <property type="entry name" value="Ser/Thr_kinase_AS"/>
</dbReference>
<evidence type="ECO:0000256" key="5">
    <source>
        <dbReference type="ARBA" id="ARBA00022679"/>
    </source>
</evidence>
<comment type="caution">
    <text evidence="17">The sequence shown here is derived from an EMBL/GenBank/DDBJ whole genome shotgun (WGS) entry which is preliminary data.</text>
</comment>
<evidence type="ECO:0000256" key="3">
    <source>
        <dbReference type="ARBA" id="ARBA00022527"/>
    </source>
</evidence>
<keyword evidence="8 17" id="KW-0418">Kinase</keyword>
<dbReference type="AlphaFoldDB" id="A0A0K9Q3J8"/>
<evidence type="ECO:0000256" key="4">
    <source>
        <dbReference type="ARBA" id="ARBA00022553"/>
    </source>
</evidence>